<keyword evidence="2" id="KW-0489">Methyltransferase</keyword>
<dbReference type="GO" id="GO:0008168">
    <property type="term" value="F:methyltransferase activity"/>
    <property type="evidence" value="ECO:0007669"/>
    <property type="project" value="UniProtKB-KW"/>
</dbReference>
<evidence type="ECO:0000259" key="1">
    <source>
        <dbReference type="Pfam" id="PF13649"/>
    </source>
</evidence>
<dbReference type="RefSeq" id="WP_132194428.1">
    <property type="nucleotide sequence ID" value="NZ_SLWM01000021.1"/>
</dbReference>
<keyword evidence="2" id="KW-0808">Transferase</keyword>
<proteinExistence type="predicted"/>
<comment type="caution">
    <text evidence="2">The sequence shown here is derived from an EMBL/GenBank/DDBJ whole genome shotgun (WGS) entry which is preliminary data.</text>
</comment>
<dbReference type="InterPro" id="IPR029063">
    <property type="entry name" value="SAM-dependent_MTases_sf"/>
</dbReference>
<keyword evidence="3" id="KW-1185">Reference proteome</keyword>
<sequence>MTTGQVRASSEWLRLREPADAAARAPELVEEVRSYLPTDGGAAIHDLGCGTGSMARWLAVQLTGPQHWVMYDRDAELLTLAAADPPGEASDRTPVTIETRRRDITRLKPGELAGAALITASALLDMMTAEELGRLVATCAGSGCPVLIALSVTGRVELTPTDPFDQSVSDAFNAHQRRTTGAGRLLGPDAVGAAVDGFTRLGIDVLVRPSPWRLASGQAALAAEWFTGWLAAACEQRPELGAEAVPYARRRLAEAAAGRLSVTVHHQDLLARPS</sequence>
<dbReference type="EMBL" id="SLWM01000021">
    <property type="protein sequence ID" value="TCO14023.1"/>
    <property type="molecule type" value="Genomic_DNA"/>
</dbReference>
<gene>
    <name evidence="2" type="ORF">EV644_121103</name>
</gene>
<evidence type="ECO:0000313" key="3">
    <source>
        <dbReference type="Proteomes" id="UP000295818"/>
    </source>
</evidence>
<dbReference type="SUPFAM" id="SSF53335">
    <property type="entry name" value="S-adenosyl-L-methionine-dependent methyltransferases"/>
    <property type="match status" value="1"/>
</dbReference>
<dbReference type="Proteomes" id="UP000295818">
    <property type="component" value="Unassembled WGS sequence"/>
</dbReference>
<dbReference type="Pfam" id="PF13649">
    <property type="entry name" value="Methyltransf_25"/>
    <property type="match status" value="1"/>
</dbReference>
<organism evidence="2 3">
    <name type="scientific">Kribbella orskensis</name>
    <dbReference type="NCBI Taxonomy" id="2512216"/>
    <lineage>
        <taxon>Bacteria</taxon>
        <taxon>Bacillati</taxon>
        <taxon>Actinomycetota</taxon>
        <taxon>Actinomycetes</taxon>
        <taxon>Propionibacteriales</taxon>
        <taxon>Kribbellaceae</taxon>
        <taxon>Kribbella</taxon>
    </lineage>
</organism>
<name>A0ABY2BAX1_9ACTN</name>
<dbReference type="GO" id="GO:0032259">
    <property type="term" value="P:methylation"/>
    <property type="evidence" value="ECO:0007669"/>
    <property type="project" value="UniProtKB-KW"/>
</dbReference>
<feature type="domain" description="Methyltransferase" evidence="1">
    <location>
        <begin position="45"/>
        <end position="140"/>
    </location>
</feature>
<accession>A0ABY2BAX1</accession>
<evidence type="ECO:0000313" key="2">
    <source>
        <dbReference type="EMBL" id="TCO14023.1"/>
    </source>
</evidence>
<protein>
    <submittedName>
        <fullName evidence="2">Methyltransferase family protein</fullName>
    </submittedName>
</protein>
<dbReference type="InterPro" id="IPR041698">
    <property type="entry name" value="Methyltransf_25"/>
</dbReference>
<dbReference type="Gene3D" id="3.40.50.150">
    <property type="entry name" value="Vaccinia Virus protein VP39"/>
    <property type="match status" value="1"/>
</dbReference>
<reference evidence="2 3" key="1">
    <citation type="journal article" date="2015" name="Stand. Genomic Sci.">
        <title>Genomic Encyclopedia of Bacterial and Archaeal Type Strains, Phase III: the genomes of soil and plant-associated and newly described type strains.</title>
        <authorList>
            <person name="Whitman W.B."/>
            <person name="Woyke T."/>
            <person name="Klenk H.P."/>
            <person name="Zhou Y."/>
            <person name="Lilburn T.G."/>
            <person name="Beck B.J."/>
            <person name="De Vos P."/>
            <person name="Vandamme P."/>
            <person name="Eisen J.A."/>
            <person name="Garrity G."/>
            <person name="Hugenholtz P."/>
            <person name="Kyrpides N.C."/>
        </authorList>
    </citation>
    <scope>NUCLEOTIDE SEQUENCE [LARGE SCALE GENOMIC DNA]</scope>
    <source>
        <strain evidence="2 3">VKM Ac-2538</strain>
    </source>
</reference>